<proteinExistence type="predicted"/>
<evidence type="ECO:0000313" key="1">
    <source>
        <dbReference type="EMBL" id="CAL1611314.1"/>
    </source>
</evidence>
<evidence type="ECO:0000313" key="3">
    <source>
        <dbReference type="Proteomes" id="UP001497482"/>
    </source>
</evidence>
<sequence length="160" mass="18522">MVWVVDWTTGMGPTADRHSLEGWVKGHQKALNHAYEVAKQKTELRQENDRTLYDRRAKLAPLLPGERVLIRNFRRRAGGKLSPRWNPELYVVVAPLRKDHPVYVICPEGKDSPTRTIHRNNLRLCPLNVLEPSQESTTPEAAEPKSEMCQPPPTWWLQNW</sequence>
<dbReference type="EMBL" id="OZ035829">
    <property type="protein sequence ID" value="CAL1611314.1"/>
    <property type="molecule type" value="Genomic_DNA"/>
</dbReference>
<name>A0AAV2MDK6_KNICA</name>
<protein>
    <recommendedName>
        <fullName evidence="4">Murine leukemia virus integrase C-terminal domain-containing protein</fullName>
    </recommendedName>
</protein>
<accession>A0AAV2MDK6</accession>
<dbReference type="EMBL" id="OZ035829">
    <property type="protein sequence ID" value="CAL1611315.1"/>
    <property type="molecule type" value="Genomic_DNA"/>
</dbReference>
<evidence type="ECO:0000313" key="2">
    <source>
        <dbReference type="EMBL" id="CAL1611315.1"/>
    </source>
</evidence>
<evidence type="ECO:0008006" key="4">
    <source>
        <dbReference type="Google" id="ProtNLM"/>
    </source>
</evidence>
<keyword evidence="3" id="KW-1185">Reference proteome</keyword>
<dbReference type="AlphaFoldDB" id="A0AAV2MDK6"/>
<organism evidence="2 3">
    <name type="scientific">Knipowitschia caucasica</name>
    <name type="common">Caucasian dwarf goby</name>
    <name type="synonym">Pomatoschistus caucasicus</name>
    <dbReference type="NCBI Taxonomy" id="637954"/>
    <lineage>
        <taxon>Eukaryota</taxon>
        <taxon>Metazoa</taxon>
        <taxon>Chordata</taxon>
        <taxon>Craniata</taxon>
        <taxon>Vertebrata</taxon>
        <taxon>Euteleostomi</taxon>
        <taxon>Actinopterygii</taxon>
        <taxon>Neopterygii</taxon>
        <taxon>Teleostei</taxon>
        <taxon>Neoteleostei</taxon>
        <taxon>Acanthomorphata</taxon>
        <taxon>Gobiaria</taxon>
        <taxon>Gobiiformes</taxon>
        <taxon>Gobioidei</taxon>
        <taxon>Gobiidae</taxon>
        <taxon>Gobiinae</taxon>
        <taxon>Knipowitschia</taxon>
    </lineage>
</organism>
<dbReference type="Proteomes" id="UP001497482">
    <property type="component" value="Chromosome 7"/>
</dbReference>
<reference evidence="2 3" key="1">
    <citation type="submission" date="2024-04" db="EMBL/GenBank/DDBJ databases">
        <authorList>
            <person name="Waldvogel A.-M."/>
            <person name="Schoenle A."/>
        </authorList>
    </citation>
    <scope>NUCLEOTIDE SEQUENCE [LARGE SCALE GENOMIC DNA]</scope>
</reference>
<gene>
    <name evidence="1" type="ORF">KC01_LOCUS37752</name>
    <name evidence="2" type="ORF">KC01_LOCUS37753</name>
</gene>